<dbReference type="InterPro" id="IPR000725">
    <property type="entry name" value="Olfact_rcpt"/>
</dbReference>
<comment type="similarity">
    <text evidence="11">Belongs to the G-protein coupled receptor 1 family.</text>
</comment>
<comment type="subcellular location">
    <subcellularLocation>
        <location evidence="1 12">Cell membrane</location>
        <topology evidence="1 12">Multi-pass membrane protein</topology>
    </subcellularLocation>
</comment>
<dbReference type="GO" id="GO:0004984">
    <property type="term" value="F:olfactory receptor activity"/>
    <property type="evidence" value="ECO:0007669"/>
    <property type="project" value="InterPro"/>
</dbReference>
<evidence type="ECO:0000256" key="8">
    <source>
        <dbReference type="ARBA" id="ARBA00023136"/>
    </source>
</evidence>
<keyword evidence="10 11" id="KW-0807">Transducer</keyword>
<evidence type="ECO:0000313" key="15">
    <source>
        <dbReference type="Proteomes" id="UP001181693"/>
    </source>
</evidence>
<evidence type="ECO:0000256" key="3">
    <source>
        <dbReference type="ARBA" id="ARBA00022606"/>
    </source>
</evidence>
<keyword evidence="8 12" id="KW-0472">Membrane</keyword>
<keyword evidence="2 12" id="KW-1003">Cell membrane</keyword>
<keyword evidence="3 12" id="KW-0716">Sensory transduction</keyword>
<dbReference type="FunFam" id="1.20.1070.10:FF:000005">
    <property type="entry name" value="Olfactory receptor"/>
    <property type="match status" value="1"/>
</dbReference>
<keyword evidence="15" id="KW-1185">Reference proteome</keyword>
<evidence type="ECO:0000256" key="5">
    <source>
        <dbReference type="ARBA" id="ARBA00022725"/>
    </source>
</evidence>
<feature type="transmembrane region" description="Helical" evidence="12">
    <location>
        <begin position="200"/>
        <end position="223"/>
    </location>
</feature>
<proteinExistence type="inferred from homology"/>
<comment type="caution">
    <text evidence="14">The sequence shown here is derived from an EMBL/GenBank/DDBJ whole genome shotgun (WGS) entry which is preliminary data.</text>
</comment>
<gene>
    <name evidence="14" type="ORF">GDO54_007598</name>
</gene>
<evidence type="ECO:0000256" key="10">
    <source>
        <dbReference type="ARBA" id="ARBA00023224"/>
    </source>
</evidence>
<dbReference type="GO" id="GO:0004930">
    <property type="term" value="F:G protein-coupled receptor activity"/>
    <property type="evidence" value="ECO:0007669"/>
    <property type="project" value="UniProtKB-KW"/>
</dbReference>
<feature type="transmembrane region" description="Helical" evidence="12">
    <location>
        <begin position="100"/>
        <end position="122"/>
    </location>
</feature>
<dbReference type="InterPro" id="IPR000276">
    <property type="entry name" value="GPCR_Rhodpsn"/>
</dbReference>
<dbReference type="Proteomes" id="UP001181693">
    <property type="component" value="Unassembled WGS sequence"/>
</dbReference>
<dbReference type="PANTHER" id="PTHR26453">
    <property type="entry name" value="OLFACTORY RECEPTOR"/>
    <property type="match status" value="1"/>
</dbReference>
<dbReference type="Pfam" id="PF13853">
    <property type="entry name" value="7tm_4"/>
    <property type="match status" value="1"/>
</dbReference>
<evidence type="ECO:0000256" key="9">
    <source>
        <dbReference type="ARBA" id="ARBA00023170"/>
    </source>
</evidence>
<evidence type="ECO:0000256" key="6">
    <source>
        <dbReference type="ARBA" id="ARBA00022989"/>
    </source>
</evidence>
<dbReference type="PROSITE" id="PS50262">
    <property type="entry name" value="G_PROTEIN_RECEP_F1_2"/>
    <property type="match status" value="1"/>
</dbReference>
<dbReference type="Gene3D" id="1.20.1070.10">
    <property type="entry name" value="Rhodopsin 7-helix transmembrane proteins"/>
    <property type="match status" value="1"/>
</dbReference>
<dbReference type="EMBL" id="DYDO01000002">
    <property type="protein sequence ID" value="DBA31826.1"/>
    <property type="molecule type" value="Genomic_DNA"/>
</dbReference>
<dbReference type="AlphaFoldDB" id="A0AAV3AS78"/>
<evidence type="ECO:0000256" key="2">
    <source>
        <dbReference type="ARBA" id="ARBA00022475"/>
    </source>
</evidence>
<keyword evidence="6 12" id="KW-1133">Transmembrane helix</keyword>
<evidence type="ECO:0000256" key="12">
    <source>
        <dbReference type="RuleBase" id="RU363047"/>
    </source>
</evidence>
<dbReference type="PRINTS" id="PR00245">
    <property type="entry name" value="OLFACTORYR"/>
</dbReference>
<dbReference type="CDD" id="cd13954">
    <property type="entry name" value="7tmA_OR"/>
    <property type="match status" value="1"/>
</dbReference>
<organism evidence="14 15">
    <name type="scientific">Pyxicephalus adspersus</name>
    <name type="common">African bullfrog</name>
    <dbReference type="NCBI Taxonomy" id="30357"/>
    <lineage>
        <taxon>Eukaryota</taxon>
        <taxon>Metazoa</taxon>
        <taxon>Chordata</taxon>
        <taxon>Craniata</taxon>
        <taxon>Vertebrata</taxon>
        <taxon>Euteleostomi</taxon>
        <taxon>Amphibia</taxon>
        <taxon>Batrachia</taxon>
        <taxon>Anura</taxon>
        <taxon>Neobatrachia</taxon>
        <taxon>Ranoidea</taxon>
        <taxon>Pyxicephalidae</taxon>
        <taxon>Pyxicephalinae</taxon>
        <taxon>Pyxicephalus</taxon>
    </lineage>
</organism>
<evidence type="ECO:0000259" key="13">
    <source>
        <dbReference type="PROSITE" id="PS50262"/>
    </source>
</evidence>
<evidence type="ECO:0000256" key="1">
    <source>
        <dbReference type="ARBA" id="ARBA00004651"/>
    </source>
</evidence>
<accession>A0AAV3AS78</accession>
<evidence type="ECO:0000256" key="4">
    <source>
        <dbReference type="ARBA" id="ARBA00022692"/>
    </source>
</evidence>
<feature type="transmembrane region" description="Helical" evidence="12">
    <location>
        <begin position="142"/>
        <end position="166"/>
    </location>
</feature>
<dbReference type="PRINTS" id="PR00237">
    <property type="entry name" value="GPCRRHODOPSN"/>
</dbReference>
<keyword evidence="4 11" id="KW-0812">Transmembrane</keyword>
<dbReference type="GO" id="GO:0005886">
    <property type="term" value="C:plasma membrane"/>
    <property type="evidence" value="ECO:0007669"/>
    <property type="project" value="UniProtKB-SubCell"/>
</dbReference>
<evidence type="ECO:0000256" key="7">
    <source>
        <dbReference type="ARBA" id="ARBA00023040"/>
    </source>
</evidence>
<sequence>MGIKTCNYTKVEEFILLGLTKCPDMQTVLFLVFLFSYFTSLMGNVLIIFVSSVIPRLHTPMYFFLSNLSFLDIWYTSIIVPKMLINFLSLKKSISFDVCFTQMVVHMCLGGTECYLLLAMAYDRYVAICSPLHYTTIMHPSLCIKMASGCWIGGGINAFINTLFVLRLSFFGPNVINHFFCEIPSVIELSCTDASLNKTILFLCAMFVVMVPFFLILITYGYIISSILRISTSMGRKKAFSTCASHIIVVTLFYGTIIFMYMRPGDTHVANQDKMATLFYSVVTPMLNPFIYTLRNKDVKGVLLELTQKSMCKNGNSN</sequence>
<feature type="transmembrane region" description="Helical" evidence="12">
    <location>
        <begin position="28"/>
        <end position="50"/>
    </location>
</feature>
<feature type="transmembrane region" description="Helical" evidence="12">
    <location>
        <begin position="243"/>
        <end position="263"/>
    </location>
</feature>
<feature type="domain" description="G-protein coupled receptors family 1 profile" evidence="13">
    <location>
        <begin position="43"/>
        <end position="292"/>
    </location>
</feature>
<dbReference type="SUPFAM" id="SSF81321">
    <property type="entry name" value="Family A G protein-coupled receptor-like"/>
    <property type="match status" value="1"/>
</dbReference>
<dbReference type="PROSITE" id="PS00237">
    <property type="entry name" value="G_PROTEIN_RECEP_F1_1"/>
    <property type="match status" value="1"/>
</dbReference>
<keyword evidence="7 11" id="KW-0297">G-protein coupled receptor</keyword>
<evidence type="ECO:0000256" key="11">
    <source>
        <dbReference type="RuleBase" id="RU000688"/>
    </source>
</evidence>
<evidence type="ECO:0000313" key="14">
    <source>
        <dbReference type="EMBL" id="DBA31826.1"/>
    </source>
</evidence>
<feature type="transmembrane region" description="Helical" evidence="12">
    <location>
        <begin position="62"/>
        <end position="80"/>
    </location>
</feature>
<protein>
    <recommendedName>
        <fullName evidence="12">Olfactory receptor</fullName>
    </recommendedName>
</protein>
<keyword evidence="5 12" id="KW-0552">Olfaction</keyword>
<reference evidence="14" key="1">
    <citation type="thesis" date="2020" institute="ProQuest LLC" country="789 East Eisenhower Parkway, Ann Arbor, MI, USA">
        <title>Comparative Genomics and Chromosome Evolution.</title>
        <authorList>
            <person name="Mudd A.B."/>
        </authorList>
    </citation>
    <scope>NUCLEOTIDE SEQUENCE</scope>
    <source>
        <strain evidence="14">1538</strain>
        <tissue evidence="14">Blood</tissue>
    </source>
</reference>
<name>A0AAV3AS78_PYXAD</name>
<keyword evidence="9 11" id="KW-0675">Receptor</keyword>
<feature type="transmembrane region" description="Helical" evidence="12">
    <location>
        <begin position="275"/>
        <end position="294"/>
    </location>
</feature>
<dbReference type="InterPro" id="IPR017452">
    <property type="entry name" value="GPCR_Rhodpsn_7TM"/>
</dbReference>